<evidence type="ECO:0000313" key="1">
    <source>
        <dbReference type="EMBL" id="WND02058.1"/>
    </source>
</evidence>
<dbReference type="Proteomes" id="UP001268683">
    <property type="component" value="Chromosome"/>
</dbReference>
<dbReference type="KEGG" id="tmk:QGN29_10915"/>
<dbReference type="EMBL" id="CP123872">
    <property type="protein sequence ID" value="WND02058.1"/>
    <property type="molecule type" value="Genomic_DNA"/>
</dbReference>
<protein>
    <submittedName>
        <fullName evidence="1">Uncharacterized protein</fullName>
    </submittedName>
</protein>
<accession>A0AA52EFB5</accession>
<sequence length="414" mass="46115">MKSLLVILKKAVKNSRNILIRLKKKYKDFPLAEGLTLLDTVVTIISAFEKNAAEQALEDFTVRRKAGHKFEAFKYAPRQVVRNYAQSEEIEGYPHQQAFNDVIHKMDGANRWTEEGRDTLTYLDKNKSLSHSEIQEDEGYQSLINKLDQSLLASTNNGGPRPQIDLSVFSRQLTCLEEIRADIASIRACLGEIFQPRQHTPSLPFTFSQTSLSSELTKEDQTLPTLAKPSQQFLPQSSVGQTIELKQPTKDTLSSILAETKKGHKLLKAEEKGKALYTAGIAMQENIAQAMKAGFPLNLVLMAQAAAQGKKVIQTIKGQFHNGVSFVPGSGSYYLQGGERVLAKETNLDLKAFMKGMKPQSASPAAIDRSFKPDVTVNVTGDVSEETIHKARQSFKNQLTELYREHCLISPFPD</sequence>
<reference evidence="1" key="1">
    <citation type="submission" date="2023-04" db="EMBL/GenBank/DDBJ databases">
        <title>Complete genome sequence of Temperatibacter marinus.</title>
        <authorList>
            <person name="Rong J.-C."/>
            <person name="Yi M.-L."/>
            <person name="Zhao Q."/>
        </authorList>
    </citation>
    <scope>NUCLEOTIDE SEQUENCE</scope>
    <source>
        <strain evidence="1">NBRC 110045</strain>
    </source>
</reference>
<evidence type="ECO:0000313" key="2">
    <source>
        <dbReference type="Proteomes" id="UP001268683"/>
    </source>
</evidence>
<dbReference type="RefSeq" id="WP_310797893.1">
    <property type="nucleotide sequence ID" value="NZ_CP123872.1"/>
</dbReference>
<name>A0AA52EFB5_9PROT</name>
<gene>
    <name evidence="1" type="ORF">QGN29_10915</name>
</gene>
<keyword evidence="2" id="KW-1185">Reference proteome</keyword>
<dbReference type="AlphaFoldDB" id="A0AA52EFB5"/>
<organism evidence="1 2">
    <name type="scientific">Temperatibacter marinus</name>
    <dbReference type="NCBI Taxonomy" id="1456591"/>
    <lineage>
        <taxon>Bacteria</taxon>
        <taxon>Pseudomonadati</taxon>
        <taxon>Pseudomonadota</taxon>
        <taxon>Alphaproteobacteria</taxon>
        <taxon>Kordiimonadales</taxon>
        <taxon>Temperatibacteraceae</taxon>
        <taxon>Temperatibacter</taxon>
    </lineage>
</organism>
<proteinExistence type="predicted"/>